<keyword evidence="3" id="KW-1185">Reference proteome</keyword>
<dbReference type="InterPro" id="IPR002575">
    <property type="entry name" value="Aminoglycoside_PTrfase"/>
</dbReference>
<dbReference type="SUPFAM" id="SSF56112">
    <property type="entry name" value="Protein kinase-like (PK-like)"/>
    <property type="match status" value="1"/>
</dbReference>
<name>A0ABS5XVH5_9MICO</name>
<reference evidence="2 3" key="1">
    <citation type="submission" date="2021-03" db="EMBL/GenBank/DDBJ databases">
        <title>Microbacterium pauli sp. nov., isolated from microfiltered milk.</title>
        <authorList>
            <person name="Bellassi P."/>
            <person name="Fontana A."/>
            <person name="Callegari M.L."/>
            <person name="Lorenzo M."/>
            <person name="Cappa F."/>
        </authorList>
    </citation>
    <scope>NUCLEOTIDE SEQUENCE [LARGE SCALE GENOMIC DNA]</scope>
    <source>
        <strain evidence="2 3">DSM 18909</strain>
    </source>
</reference>
<dbReference type="Gene3D" id="3.90.1200.10">
    <property type="match status" value="1"/>
</dbReference>
<dbReference type="InterPro" id="IPR011009">
    <property type="entry name" value="Kinase-like_dom_sf"/>
</dbReference>
<organism evidence="2 3">
    <name type="scientific">Microbacterium flavum</name>
    <dbReference type="NCBI Taxonomy" id="415216"/>
    <lineage>
        <taxon>Bacteria</taxon>
        <taxon>Bacillati</taxon>
        <taxon>Actinomycetota</taxon>
        <taxon>Actinomycetes</taxon>
        <taxon>Micrococcales</taxon>
        <taxon>Microbacteriaceae</taxon>
        <taxon>Microbacterium</taxon>
    </lineage>
</organism>
<dbReference type="EMBL" id="JAFLHG010000006">
    <property type="protein sequence ID" value="MBT8797946.1"/>
    <property type="molecule type" value="Genomic_DNA"/>
</dbReference>
<evidence type="ECO:0000259" key="1">
    <source>
        <dbReference type="Pfam" id="PF01636"/>
    </source>
</evidence>
<accession>A0ABS5XVH5</accession>
<dbReference type="Pfam" id="PF01636">
    <property type="entry name" value="APH"/>
    <property type="match status" value="1"/>
</dbReference>
<protein>
    <submittedName>
        <fullName evidence="2">Phosphotransferase</fullName>
    </submittedName>
</protein>
<sequence length="252" mass="27584">MKTVSRSRNAATLELHRREAAVMRMLPSEVRAPALLGVFDDDEWIALMLNDIEGVHPGGERGADIHAVLDAIAQLPAAAGLHGALPNLHEELADDFNAWTRLVADGAHETLPPLALTIRDRMIDAAVGASEAVTGEHLVHLDCRADNILIDGSGSAWLIDWPWASVGARWFDGVTYLLDVVMRGELVDVDEYLSHQLFQDLTPEQLDAVLAALAGTFYNNCRQPAPANMPTLRAFQRAEADAAVTWLTRRWA</sequence>
<proteinExistence type="predicted"/>
<evidence type="ECO:0000313" key="3">
    <source>
        <dbReference type="Proteomes" id="UP000740605"/>
    </source>
</evidence>
<dbReference type="Proteomes" id="UP000740605">
    <property type="component" value="Unassembled WGS sequence"/>
</dbReference>
<gene>
    <name evidence="2" type="ORF">J0P97_07670</name>
</gene>
<feature type="domain" description="Aminoglycoside phosphotransferase" evidence="1">
    <location>
        <begin position="10"/>
        <end position="198"/>
    </location>
</feature>
<comment type="caution">
    <text evidence="2">The sequence shown here is derived from an EMBL/GenBank/DDBJ whole genome shotgun (WGS) entry which is preliminary data.</text>
</comment>
<evidence type="ECO:0000313" key="2">
    <source>
        <dbReference type="EMBL" id="MBT8797946.1"/>
    </source>
</evidence>